<evidence type="ECO:0000256" key="4">
    <source>
        <dbReference type="ARBA" id="ARBA00022692"/>
    </source>
</evidence>
<evidence type="ECO:0000313" key="8">
    <source>
        <dbReference type="EMBL" id="KKP67824.1"/>
    </source>
</evidence>
<sequence>MDKNQVSEVKRKTIISALSLFFQSGYAAFLGLAANLVLTILLSPGVFGIYIATLSIISILNYFSDIGLAASLIQKKEITRDDEKTAFTIQQFLVISLVIVGFLATSTIRNFYKLPVEGTFLYWSLLLGFFLSSLKTIPSVFLERKIHFQKIVLVQVIENTFFYLTVITLAIMGYGLNSFTYAVILRSVVGLISIYIISPWKPGIGINIASFKRLVSFGAPFQASSLLALVKDDLMILYLGKVLGFTGLGYIGWAKKWAEAPIRIIMDNISRILFPLFSKFQNEKERLTKLVEKIIFYQSFLILPAIIGAALTMHQFIDLIPRYSQWTQALPLFYLFCLSALLSSYSTPFINLLNGLGYVKISFYFMVGWTAATWILTPILIKMFGYLGFPITLVMLSMSFIVVIYQTKKVVNFSFLTNIFPFLVSSFIMAAIVTLLLNFSPFSSLVALIIAVLVGIMSYLFMIRFVFKIDFLKEIITLKKNE</sequence>
<evidence type="ECO:0000256" key="3">
    <source>
        <dbReference type="ARBA" id="ARBA00022475"/>
    </source>
</evidence>
<evidence type="ECO:0000256" key="7">
    <source>
        <dbReference type="SAM" id="Phobius"/>
    </source>
</evidence>
<proteinExistence type="inferred from homology"/>
<feature type="transmembrane region" description="Helical" evidence="7">
    <location>
        <begin position="419"/>
        <end position="439"/>
    </location>
</feature>
<dbReference type="PANTHER" id="PTHR30250:SF10">
    <property type="entry name" value="LIPOPOLYSACCHARIDE BIOSYNTHESIS PROTEIN WZXC"/>
    <property type="match status" value="1"/>
</dbReference>
<dbReference type="AlphaFoldDB" id="A0A0G0BEH5"/>
<comment type="subcellular location">
    <subcellularLocation>
        <location evidence="1">Cell membrane</location>
        <topology evidence="1">Multi-pass membrane protein</topology>
    </subcellularLocation>
</comment>
<dbReference type="EMBL" id="LBPX01000009">
    <property type="protein sequence ID" value="KKP67824.1"/>
    <property type="molecule type" value="Genomic_DNA"/>
</dbReference>
<feature type="transmembrane region" description="Helical" evidence="7">
    <location>
        <begin position="329"/>
        <end position="350"/>
    </location>
</feature>
<dbReference type="Proteomes" id="UP000034127">
    <property type="component" value="Unassembled WGS sequence"/>
</dbReference>
<organism evidence="8 9">
    <name type="scientific">Candidatus Roizmanbacteria bacterium GW2011_GWC2_35_12</name>
    <dbReference type="NCBI Taxonomy" id="1618485"/>
    <lineage>
        <taxon>Bacteria</taxon>
        <taxon>Candidatus Roizmaniibacteriota</taxon>
    </lineage>
</organism>
<keyword evidence="3" id="KW-1003">Cell membrane</keyword>
<feature type="transmembrane region" description="Helical" evidence="7">
    <location>
        <begin position="235"/>
        <end position="253"/>
    </location>
</feature>
<dbReference type="Pfam" id="PF13440">
    <property type="entry name" value="Polysacc_synt_3"/>
    <property type="match status" value="1"/>
</dbReference>
<name>A0A0G0BEH5_9BACT</name>
<feature type="transmembrane region" description="Helical" evidence="7">
    <location>
        <begin position="445"/>
        <end position="467"/>
    </location>
</feature>
<feature type="transmembrane region" description="Helical" evidence="7">
    <location>
        <begin position="20"/>
        <end position="41"/>
    </location>
</feature>
<feature type="transmembrane region" description="Helical" evidence="7">
    <location>
        <begin position="387"/>
        <end position="407"/>
    </location>
</feature>
<evidence type="ECO:0000256" key="2">
    <source>
        <dbReference type="ARBA" id="ARBA00007430"/>
    </source>
</evidence>
<gene>
    <name evidence="8" type="ORF">UR63_C0009G0014</name>
</gene>
<keyword evidence="4 7" id="KW-0812">Transmembrane</keyword>
<comment type="caution">
    <text evidence="8">The sequence shown here is derived from an EMBL/GenBank/DDBJ whole genome shotgun (WGS) entry which is preliminary data.</text>
</comment>
<accession>A0A0G0BEH5</accession>
<protein>
    <submittedName>
        <fullName evidence="8">Polysaccharide biosynthesis protein</fullName>
    </submittedName>
</protein>
<comment type="similarity">
    <text evidence="2">Belongs to the polysaccharide synthase family.</text>
</comment>
<evidence type="ECO:0000256" key="1">
    <source>
        <dbReference type="ARBA" id="ARBA00004651"/>
    </source>
</evidence>
<feature type="transmembrane region" description="Helical" evidence="7">
    <location>
        <begin position="151"/>
        <end position="173"/>
    </location>
</feature>
<feature type="transmembrane region" description="Helical" evidence="7">
    <location>
        <begin position="85"/>
        <end position="108"/>
    </location>
</feature>
<keyword evidence="6 7" id="KW-0472">Membrane</keyword>
<evidence type="ECO:0000256" key="5">
    <source>
        <dbReference type="ARBA" id="ARBA00022989"/>
    </source>
</evidence>
<evidence type="ECO:0000256" key="6">
    <source>
        <dbReference type="ARBA" id="ARBA00023136"/>
    </source>
</evidence>
<keyword evidence="5 7" id="KW-1133">Transmembrane helix</keyword>
<feature type="transmembrane region" description="Helical" evidence="7">
    <location>
        <begin position="362"/>
        <end position="381"/>
    </location>
</feature>
<dbReference type="InterPro" id="IPR050833">
    <property type="entry name" value="Poly_Biosynth_Transport"/>
</dbReference>
<dbReference type="GO" id="GO:0005886">
    <property type="term" value="C:plasma membrane"/>
    <property type="evidence" value="ECO:0007669"/>
    <property type="project" value="UniProtKB-SubCell"/>
</dbReference>
<dbReference type="PANTHER" id="PTHR30250">
    <property type="entry name" value="PST FAMILY PREDICTED COLANIC ACID TRANSPORTER"/>
    <property type="match status" value="1"/>
</dbReference>
<feature type="transmembrane region" description="Helical" evidence="7">
    <location>
        <begin position="47"/>
        <end position="73"/>
    </location>
</feature>
<evidence type="ECO:0000313" key="9">
    <source>
        <dbReference type="Proteomes" id="UP000034127"/>
    </source>
</evidence>
<feature type="transmembrane region" description="Helical" evidence="7">
    <location>
        <begin position="120"/>
        <end position="142"/>
    </location>
</feature>
<reference evidence="8 9" key="1">
    <citation type="journal article" date="2015" name="Nature">
        <title>rRNA introns, odd ribosomes, and small enigmatic genomes across a large radiation of phyla.</title>
        <authorList>
            <person name="Brown C.T."/>
            <person name="Hug L.A."/>
            <person name="Thomas B.C."/>
            <person name="Sharon I."/>
            <person name="Castelle C.J."/>
            <person name="Singh A."/>
            <person name="Wilkins M.J."/>
            <person name="Williams K.H."/>
            <person name="Banfield J.F."/>
        </authorList>
    </citation>
    <scope>NUCLEOTIDE SEQUENCE [LARGE SCALE GENOMIC DNA]</scope>
</reference>
<feature type="transmembrane region" description="Helical" evidence="7">
    <location>
        <begin position="294"/>
        <end position="317"/>
    </location>
</feature>